<dbReference type="Pfam" id="PF18029">
    <property type="entry name" value="Glyoxalase_6"/>
    <property type="match status" value="1"/>
</dbReference>
<evidence type="ECO:0000259" key="1">
    <source>
        <dbReference type="PROSITE" id="PS51819"/>
    </source>
</evidence>
<name>A0A1G6ZEU1_9ACTN</name>
<sequence length="124" mass="13005">MSDPAGSLPGMTLKIANITVDTDRPGELAQWWLAALGGEITADWGEYVMVGFGDGSSLSFQYVEGTAPGRTHIDFVAEDAAKEVARLVEAGATHVADHEAPGGAFTWTVLADPDGNQFCVSQGH</sequence>
<reference evidence="3" key="1">
    <citation type="submission" date="2016-10" db="EMBL/GenBank/DDBJ databases">
        <authorList>
            <person name="Varghese N."/>
            <person name="Submissions S."/>
        </authorList>
    </citation>
    <scope>NUCLEOTIDE SEQUENCE [LARGE SCALE GENOMIC DNA]</scope>
    <source>
        <strain evidence="3">CGMCC 4.3516</strain>
    </source>
</reference>
<proteinExistence type="predicted"/>
<dbReference type="SUPFAM" id="SSF54593">
    <property type="entry name" value="Glyoxalase/Bleomycin resistance protein/Dihydroxybiphenyl dioxygenase"/>
    <property type="match status" value="1"/>
</dbReference>
<feature type="domain" description="VOC" evidence="1">
    <location>
        <begin position="14"/>
        <end position="123"/>
    </location>
</feature>
<dbReference type="InterPro" id="IPR041581">
    <property type="entry name" value="Glyoxalase_6"/>
</dbReference>
<gene>
    <name evidence="2" type="ORF">SAMN05216270_110178</name>
</gene>
<organism evidence="2 3">
    <name type="scientific">Glycomyces harbinensis</name>
    <dbReference type="NCBI Taxonomy" id="58114"/>
    <lineage>
        <taxon>Bacteria</taxon>
        <taxon>Bacillati</taxon>
        <taxon>Actinomycetota</taxon>
        <taxon>Actinomycetes</taxon>
        <taxon>Glycomycetales</taxon>
        <taxon>Glycomycetaceae</taxon>
        <taxon>Glycomyces</taxon>
    </lineage>
</organism>
<dbReference type="InterPro" id="IPR037523">
    <property type="entry name" value="VOC_core"/>
</dbReference>
<dbReference type="InterPro" id="IPR029068">
    <property type="entry name" value="Glyas_Bleomycin-R_OHBP_Dase"/>
</dbReference>
<dbReference type="PANTHER" id="PTHR35908">
    <property type="entry name" value="HYPOTHETICAL FUSION PROTEIN"/>
    <property type="match status" value="1"/>
</dbReference>
<keyword evidence="3" id="KW-1185">Reference proteome</keyword>
<dbReference type="CDD" id="cd06587">
    <property type="entry name" value="VOC"/>
    <property type="match status" value="1"/>
</dbReference>
<dbReference type="Gene3D" id="3.10.180.10">
    <property type="entry name" value="2,3-Dihydroxybiphenyl 1,2-Dioxygenase, domain 1"/>
    <property type="match status" value="1"/>
</dbReference>
<dbReference type="Proteomes" id="UP000198949">
    <property type="component" value="Unassembled WGS sequence"/>
</dbReference>
<evidence type="ECO:0000313" key="3">
    <source>
        <dbReference type="Proteomes" id="UP000198949"/>
    </source>
</evidence>
<dbReference type="AlphaFoldDB" id="A0A1G6ZEU1"/>
<evidence type="ECO:0000313" key="2">
    <source>
        <dbReference type="EMBL" id="SDE00345.1"/>
    </source>
</evidence>
<dbReference type="PROSITE" id="PS51819">
    <property type="entry name" value="VOC"/>
    <property type="match status" value="1"/>
</dbReference>
<protein>
    <recommendedName>
        <fullName evidence="1">VOC domain-containing protein</fullName>
    </recommendedName>
</protein>
<dbReference type="EMBL" id="FNAD01000010">
    <property type="protein sequence ID" value="SDE00345.1"/>
    <property type="molecule type" value="Genomic_DNA"/>
</dbReference>
<accession>A0A1G6ZEU1</accession>
<dbReference type="PANTHER" id="PTHR35908:SF1">
    <property type="entry name" value="CONSERVED PROTEIN"/>
    <property type="match status" value="1"/>
</dbReference>
<dbReference type="STRING" id="58114.SAMN05216270_110178"/>